<dbReference type="InterPro" id="IPR035992">
    <property type="entry name" value="Ricin_B-like_lectins"/>
</dbReference>
<dbReference type="VEuPathDB" id="FungiDB:AeMF1_003966"/>
<dbReference type="GO" id="GO:0032991">
    <property type="term" value="C:protein-containing complex"/>
    <property type="evidence" value="ECO:0007669"/>
    <property type="project" value="TreeGrafter"/>
</dbReference>
<dbReference type="GO" id="GO:0015721">
    <property type="term" value="P:bile acid and bile salt transport"/>
    <property type="evidence" value="ECO:0007669"/>
    <property type="project" value="TreeGrafter"/>
</dbReference>
<accession>A0A6G0XFI9</accession>
<dbReference type="Pfam" id="PF00652">
    <property type="entry name" value="Ricin_B_lectin"/>
    <property type="match status" value="2"/>
</dbReference>
<name>A0A6G0XFI9_9STRA</name>
<dbReference type="CDD" id="cd00161">
    <property type="entry name" value="beta-trefoil_Ricin-like"/>
    <property type="match status" value="3"/>
</dbReference>
<dbReference type="PANTHER" id="PTHR36129">
    <property type="entry name" value="ORGANIC SOLUTE TRANSPORTER SUBUNIT BETA-RELATED"/>
    <property type="match status" value="1"/>
</dbReference>
<dbReference type="AlphaFoldDB" id="A0A6G0XFI9"/>
<evidence type="ECO:0000313" key="2">
    <source>
        <dbReference type="EMBL" id="KAF0738983.1"/>
    </source>
</evidence>
<dbReference type="PROSITE" id="PS50231">
    <property type="entry name" value="RICIN_B_LECTIN"/>
    <property type="match status" value="1"/>
</dbReference>
<dbReference type="Gene3D" id="2.80.10.50">
    <property type="match status" value="2"/>
</dbReference>
<proteinExistence type="predicted"/>
<dbReference type="PANTHER" id="PTHR36129:SF1">
    <property type="entry name" value="ORGANIC SOLUTE TRANSPORTER SUBUNIT BETA"/>
    <property type="match status" value="1"/>
</dbReference>
<reference evidence="2 3" key="1">
    <citation type="submission" date="2019-07" db="EMBL/GenBank/DDBJ databases">
        <title>Genomics analysis of Aphanomyces spp. identifies a new class of oomycete effector associated with host adaptation.</title>
        <authorList>
            <person name="Gaulin E."/>
        </authorList>
    </citation>
    <scope>NUCLEOTIDE SEQUENCE [LARGE SCALE GENOMIC DNA]</scope>
    <source>
        <strain evidence="2 3">ATCC 201684</strain>
    </source>
</reference>
<dbReference type="SUPFAM" id="SSF50370">
    <property type="entry name" value="Ricin B-like lectins"/>
    <property type="match status" value="2"/>
</dbReference>
<dbReference type="Proteomes" id="UP000481153">
    <property type="component" value="Unassembled WGS sequence"/>
</dbReference>
<feature type="domain" description="Ricin B lectin" evidence="1">
    <location>
        <begin position="132"/>
        <end position="257"/>
    </location>
</feature>
<evidence type="ECO:0000313" key="3">
    <source>
        <dbReference type="Proteomes" id="UP000481153"/>
    </source>
</evidence>
<organism evidence="2 3">
    <name type="scientific">Aphanomyces euteiches</name>
    <dbReference type="NCBI Taxonomy" id="100861"/>
    <lineage>
        <taxon>Eukaryota</taxon>
        <taxon>Sar</taxon>
        <taxon>Stramenopiles</taxon>
        <taxon>Oomycota</taxon>
        <taxon>Saprolegniomycetes</taxon>
        <taxon>Saprolegniales</taxon>
        <taxon>Verrucalvaceae</taxon>
        <taxon>Aphanomyces</taxon>
    </lineage>
</organism>
<sequence length="257" mass="28219">MYNIVSNGYGLALSNTANDVIAFVTKASGDTLQDWYYNPALKQVKNRGTGLCLDAYQPADGGAVHTYACDSTIANQQWKYDSSTKQLKHSVHTGFCLDMGSSTGEAPNLWSCLASSNPDINNQLFSLKAAVDNTIVMSSFSLVLTNVDSSAIQFQTAKNSLNQQWRFDSTTQLIRSVGTNKCLDAWEGKNDGGVHLYDCSTNSNQKWKYNANTKQLQHASWTGYCLDIGSATGETPHLWSCLATTHVDYKNQQVILN</sequence>
<comment type="caution">
    <text evidence="2">The sequence shown here is derived from an EMBL/GenBank/DDBJ whole genome shotgun (WGS) entry which is preliminary data.</text>
</comment>
<dbReference type="InterPro" id="IPR052678">
    <property type="entry name" value="OST-beta_subunit"/>
</dbReference>
<dbReference type="EMBL" id="VJMJ01000067">
    <property type="protein sequence ID" value="KAF0738983.1"/>
    <property type="molecule type" value="Genomic_DNA"/>
</dbReference>
<dbReference type="InterPro" id="IPR000772">
    <property type="entry name" value="Ricin_B_lectin"/>
</dbReference>
<evidence type="ECO:0000259" key="1">
    <source>
        <dbReference type="SMART" id="SM00458"/>
    </source>
</evidence>
<protein>
    <recommendedName>
        <fullName evidence="1">Ricin B lectin domain-containing protein</fullName>
    </recommendedName>
</protein>
<feature type="domain" description="Ricin B lectin" evidence="1">
    <location>
        <begin position="2"/>
        <end position="128"/>
    </location>
</feature>
<keyword evidence="3" id="KW-1185">Reference proteome</keyword>
<dbReference type="SMART" id="SM00458">
    <property type="entry name" value="RICIN"/>
    <property type="match status" value="2"/>
</dbReference>
<dbReference type="GO" id="GO:0005886">
    <property type="term" value="C:plasma membrane"/>
    <property type="evidence" value="ECO:0007669"/>
    <property type="project" value="TreeGrafter"/>
</dbReference>
<gene>
    <name evidence="2" type="ORF">Ae201684_005173</name>
</gene>